<reference evidence="1" key="1">
    <citation type="journal article" date="2021" name="Genome Biol. Evol.">
        <title>The assembled and annotated genome of the fairy-ring fungus Marasmius oreades.</title>
        <authorList>
            <person name="Hiltunen M."/>
            <person name="Ament-Velasquez S.L."/>
            <person name="Johannesson H."/>
        </authorList>
    </citation>
    <scope>NUCLEOTIDE SEQUENCE</scope>
    <source>
        <strain evidence="1">03SP1</strain>
    </source>
</reference>
<dbReference type="GeneID" id="66077042"/>
<proteinExistence type="predicted"/>
<dbReference type="AlphaFoldDB" id="A0A9P7S316"/>
<accession>A0A9P7S316</accession>
<dbReference type="EMBL" id="CM032184">
    <property type="protein sequence ID" value="KAG7094365.1"/>
    <property type="molecule type" value="Genomic_DNA"/>
</dbReference>
<keyword evidence="2" id="KW-1185">Reference proteome</keyword>
<dbReference type="RefSeq" id="XP_043010835.1">
    <property type="nucleotide sequence ID" value="XM_043152749.1"/>
</dbReference>
<evidence type="ECO:0000313" key="2">
    <source>
        <dbReference type="Proteomes" id="UP001049176"/>
    </source>
</evidence>
<dbReference type="Proteomes" id="UP001049176">
    <property type="component" value="Chromosome 4"/>
</dbReference>
<protein>
    <submittedName>
        <fullName evidence="1">Uncharacterized protein</fullName>
    </submittedName>
</protein>
<comment type="caution">
    <text evidence="1">The sequence shown here is derived from an EMBL/GenBank/DDBJ whole genome shotgun (WGS) entry which is preliminary data.</text>
</comment>
<dbReference type="KEGG" id="more:E1B28_007966"/>
<gene>
    <name evidence="1" type="ORF">E1B28_007966</name>
</gene>
<sequence>MSSNKRNGSPEPYQQEFQPNHYCLRKTLAGAVNIEVVRIREGKSQDLRSVEAWFGADAKLDQLQETLGPDESPLRLQHVNLDSAHQGLFAAQPWIPTI</sequence>
<name>A0A9P7S316_9AGAR</name>
<organism evidence="1 2">
    <name type="scientific">Marasmius oreades</name>
    <name type="common">fairy-ring Marasmius</name>
    <dbReference type="NCBI Taxonomy" id="181124"/>
    <lineage>
        <taxon>Eukaryota</taxon>
        <taxon>Fungi</taxon>
        <taxon>Dikarya</taxon>
        <taxon>Basidiomycota</taxon>
        <taxon>Agaricomycotina</taxon>
        <taxon>Agaricomycetes</taxon>
        <taxon>Agaricomycetidae</taxon>
        <taxon>Agaricales</taxon>
        <taxon>Marasmiineae</taxon>
        <taxon>Marasmiaceae</taxon>
        <taxon>Marasmius</taxon>
    </lineage>
</organism>
<evidence type="ECO:0000313" key="1">
    <source>
        <dbReference type="EMBL" id="KAG7094365.1"/>
    </source>
</evidence>